<gene>
    <name evidence="3" type="ORF">B0A52_09806</name>
</gene>
<evidence type="ECO:0000313" key="3">
    <source>
        <dbReference type="EMBL" id="RVX66521.1"/>
    </source>
</evidence>
<dbReference type="Gene3D" id="2.60.120.200">
    <property type="match status" value="1"/>
</dbReference>
<feature type="region of interest" description="Disordered" evidence="1">
    <location>
        <begin position="15"/>
        <end position="117"/>
    </location>
</feature>
<dbReference type="SUPFAM" id="SSF49899">
    <property type="entry name" value="Concanavalin A-like lectins/glucanases"/>
    <property type="match status" value="1"/>
</dbReference>
<dbReference type="GO" id="GO:0005975">
    <property type="term" value="P:carbohydrate metabolic process"/>
    <property type="evidence" value="ECO:0007669"/>
    <property type="project" value="InterPro"/>
</dbReference>
<feature type="compositionally biased region" description="Low complexity" evidence="1">
    <location>
        <begin position="34"/>
        <end position="44"/>
    </location>
</feature>
<dbReference type="InterPro" id="IPR000757">
    <property type="entry name" value="Beta-glucanase-like"/>
</dbReference>
<evidence type="ECO:0000313" key="4">
    <source>
        <dbReference type="Proteomes" id="UP000288859"/>
    </source>
</evidence>
<feature type="compositionally biased region" description="Pro residues" evidence="1">
    <location>
        <begin position="45"/>
        <end position="61"/>
    </location>
</feature>
<organism evidence="3 4">
    <name type="scientific">Exophiala mesophila</name>
    <name type="common">Black yeast-like fungus</name>
    <dbReference type="NCBI Taxonomy" id="212818"/>
    <lineage>
        <taxon>Eukaryota</taxon>
        <taxon>Fungi</taxon>
        <taxon>Dikarya</taxon>
        <taxon>Ascomycota</taxon>
        <taxon>Pezizomycotina</taxon>
        <taxon>Eurotiomycetes</taxon>
        <taxon>Chaetothyriomycetidae</taxon>
        <taxon>Chaetothyriales</taxon>
        <taxon>Herpotrichiellaceae</taxon>
        <taxon>Exophiala</taxon>
    </lineage>
</organism>
<comment type="caution">
    <text evidence="3">The sequence shown here is derived from an EMBL/GenBank/DDBJ whole genome shotgun (WGS) entry which is preliminary data.</text>
</comment>
<dbReference type="Proteomes" id="UP000288859">
    <property type="component" value="Unassembled WGS sequence"/>
</dbReference>
<protein>
    <recommendedName>
        <fullName evidence="2">GH16 domain-containing protein</fullName>
    </recommendedName>
</protein>
<dbReference type="Pfam" id="PF26113">
    <property type="entry name" value="GH16_XgeA"/>
    <property type="match status" value="1"/>
</dbReference>
<dbReference type="InterPro" id="IPR050546">
    <property type="entry name" value="Glycosyl_Hydrlase_16"/>
</dbReference>
<name>A0A438MSC6_EXOME</name>
<dbReference type="GO" id="GO:0004553">
    <property type="term" value="F:hydrolase activity, hydrolyzing O-glycosyl compounds"/>
    <property type="evidence" value="ECO:0007669"/>
    <property type="project" value="InterPro"/>
</dbReference>
<dbReference type="PANTHER" id="PTHR10963:SF53">
    <property type="entry name" value="GH16 DOMAIN-CONTAINING PROTEIN"/>
    <property type="match status" value="1"/>
</dbReference>
<sequence>MPFFDSIKAGFKDLKAEGQRFMGSSSDPPPQQPYPQQQQGYYYGQPPPPQPQYNRPPPPPSQGSYPGQQAQAQRQQSYSNYPPPTFSPPPPQQTYGVPPPQGPPPQLPSANAPPQQPIQGVYWSARFDPNSAVSQEWEEKEGNNNGWGNNELQHYTNQRENSFFTGNNLLVLRAISNPSHPDPAQKYTSARLVSRQRLARPRGSLVATLTLPSAPGIWPAFWLLPYEPFTWPTDGEIDIAETWNGDGINHSCLHWGQFTPEDNWKHRVVGSFIPGMQQGRPVRFEFAWDQNEQAGGQGRMVWYIDGRPVMKASIPQGTRKMADYNILLNIAMGGNVTQGKTPAQGAYDFVVYDMKMLDQPENGGWQKFDHDFHTTREGDTM</sequence>
<proteinExistence type="predicted"/>
<reference evidence="3 4" key="1">
    <citation type="submission" date="2017-03" db="EMBL/GenBank/DDBJ databases">
        <title>Genomes of endolithic fungi from Antarctica.</title>
        <authorList>
            <person name="Coleine C."/>
            <person name="Masonjones S."/>
            <person name="Stajich J.E."/>
        </authorList>
    </citation>
    <scope>NUCLEOTIDE SEQUENCE [LARGE SCALE GENOMIC DNA]</scope>
    <source>
        <strain evidence="3 4">CCFEE 6314</strain>
    </source>
</reference>
<evidence type="ECO:0000259" key="2">
    <source>
        <dbReference type="PROSITE" id="PS51762"/>
    </source>
</evidence>
<dbReference type="InterPro" id="IPR013320">
    <property type="entry name" value="ConA-like_dom_sf"/>
</dbReference>
<feature type="domain" description="GH16" evidence="2">
    <location>
        <begin position="121"/>
        <end position="381"/>
    </location>
</feature>
<dbReference type="EMBL" id="NAJM01000060">
    <property type="protein sequence ID" value="RVX66521.1"/>
    <property type="molecule type" value="Genomic_DNA"/>
</dbReference>
<dbReference type="PROSITE" id="PS51762">
    <property type="entry name" value="GH16_2"/>
    <property type="match status" value="1"/>
</dbReference>
<feature type="compositionally biased region" description="Pro residues" evidence="1">
    <location>
        <begin position="81"/>
        <end position="107"/>
    </location>
</feature>
<accession>A0A438MSC6</accession>
<dbReference type="PANTHER" id="PTHR10963">
    <property type="entry name" value="GLYCOSYL HYDROLASE-RELATED"/>
    <property type="match status" value="1"/>
</dbReference>
<feature type="compositionally biased region" description="Low complexity" evidence="1">
    <location>
        <begin position="62"/>
        <end position="76"/>
    </location>
</feature>
<dbReference type="VEuPathDB" id="FungiDB:PV10_08618"/>
<dbReference type="OrthoDB" id="192832at2759"/>
<evidence type="ECO:0000256" key="1">
    <source>
        <dbReference type="SAM" id="MobiDB-lite"/>
    </source>
</evidence>
<dbReference type="AlphaFoldDB" id="A0A438MSC6"/>
<dbReference type="CDD" id="cd08023">
    <property type="entry name" value="GH16_laminarinase_like"/>
    <property type="match status" value="1"/>
</dbReference>